<keyword evidence="2" id="KW-1185">Reference proteome</keyword>
<dbReference type="Proteomes" id="UP001163321">
    <property type="component" value="Chromosome 9"/>
</dbReference>
<sequence length="296" mass="33132">MFCWEKLSKLRLVSQCAEVVTPELRGRFVRLFPTCELQNLYSASECHDVSAADIAGMTEFDNTLSTKYAACGKVMPNVKAYVLGDDSKPLSVGVPGELYIGGPCLPIGYLNRPEQTAARFLKHVVPGETVYRTGDRARFLPNGHLELIGRCDFDGEDSRVLGAVESGYYPNTLSCPHRWWSQKVTTVTISGELPIFYLKTGRRYQPLTVQVASWTARKCHRLKKLRELCNESIDLAVAPENLPQTDTEKKLATKWSELLRPESDSTIHRKASFFDVGGHSFLSTRLVRSIQETLGV</sequence>
<gene>
    <name evidence="1" type="ORF">PsorP6_014134</name>
</gene>
<organism evidence="1 2">
    <name type="scientific">Peronosclerospora sorghi</name>
    <dbReference type="NCBI Taxonomy" id="230839"/>
    <lineage>
        <taxon>Eukaryota</taxon>
        <taxon>Sar</taxon>
        <taxon>Stramenopiles</taxon>
        <taxon>Oomycota</taxon>
        <taxon>Peronosporomycetes</taxon>
        <taxon>Peronosporales</taxon>
        <taxon>Peronosporaceae</taxon>
        <taxon>Peronosclerospora</taxon>
    </lineage>
</organism>
<evidence type="ECO:0000313" key="1">
    <source>
        <dbReference type="EMBL" id="KAI9906114.1"/>
    </source>
</evidence>
<reference evidence="1 2" key="1">
    <citation type="journal article" date="2022" name="bioRxiv">
        <title>The genome of the oomycete Peronosclerospora sorghi, a cosmopolitan pathogen of maize and sorghum, is inflated with dispersed pseudogenes.</title>
        <authorList>
            <person name="Fletcher K."/>
            <person name="Martin F."/>
            <person name="Isakeit T."/>
            <person name="Cavanaugh K."/>
            <person name="Magill C."/>
            <person name="Michelmore R."/>
        </authorList>
    </citation>
    <scope>NUCLEOTIDE SEQUENCE [LARGE SCALE GENOMIC DNA]</scope>
    <source>
        <strain evidence="1">P6</strain>
    </source>
</reference>
<accession>A0ACC0VI54</accession>
<dbReference type="EMBL" id="CM047588">
    <property type="protein sequence ID" value="KAI9906114.1"/>
    <property type="molecule type" value="Genomic_DNA"/>
</dbReference>
<name>A0ACC0VI54_9STRA</name>
<comment type="caution">
    <text evidence="1">The sequence shown here is derived from an EMBL/GenBank/DDBJ whole genome shotgun (WGS) entry which is preliminary data.</text>
</comment>
<evidence type="ECO:0000313" key="2">
    <source>
        <dbReference type="Proteomes" id="UP001163321"/>
    </source>
</evidence>
<protein>
    <submittedName>
        <fullName evidence="1">Uncharacterized protein</fullName>
    </submittedName>
</protein>
<proteinExistence type="predicted"/>